<evidence type="ECO:0000313" key="2">
    <source>
        <dbReference type="Proteomes" id="UP000214646"/>
    </source>
</evidence>
<dbReference type="RefSeq" id="WP_088254875.1">
    <property type="nucleotide sequence ID" value="NZ_NIDE01000005.1"/>
</dbReference>
<dbReference type="Proteomes" id="UP000214646">
    <property type="component" value="Unassembled WGS sequence"/>
</dbReference>
<evidence type="ECO:0000313" key="1">
    <source>
        <dbReference type="EMBL" id="OWK41584.1"/>
    </source>
</evidence>
<dbReference type="EMBL" id="NIDE01000005">
    <property type="protein sequence ID" value="OWK41584.1"/>
    <property type="molecule type" value="Genomic_DNA"/>
</dbReference>
<dbReference type="OrthoDB" id="290467at2"/>
<protein>
    <submittedName>
        <fullName evidence="1">Uncharacterized protein</fullName>
    </submittedName>
</protein>
<accession>A0A225DPH5</accession>
<comment type="caution">
    <text evidence="1">The sequence shown here is derived from an EMBL/GenBank/DDBJ whole genome shotgun (WGS) entry which is preliminary data.</text>
</comment>
<name>A0A225DPH5_9BACT</name>
<dbReference type="AlphaFoldDB" id="A0A225DPH5"/>
<sequence length="334" mass="36037">MPDTLPFVAARASTVGTSREWPDVAAAALQLLARLRDAVHTAVKFRDTARALEDRSPARRWGVPPLFFFDPRAQAEWSDARPGAEPFTADAARRDPAGAAAWAAVRELSDDALSILSASAEARHAARATPGLVAAVRSLAPDLSRARRLADVLAIPDDEVFRVIHPAAGFGVRVTTRGVADVYQFHALLAAEVTGDPGRGLLPGSRPDPRVRELYRDQTADPIDPVAATAEFQLFRSSALRPDGTLPDGFAGSDHWLWGPEPLAVVARERGERVVLLGEPAFRKTWDAVRRLPLVAGDLSVIEFLSADEVAAWIAARAGKRQPERSARPIRLAA</sequence>
<keyword evidence="2" id="KW-1185">Reference proteome</keyword>
<organism evidence="1 2">
    <name type="scientific">Fimbriiglobus ruber</name>
    <dbReference type="NCBI Taxonomy" id="1908690"/>
    <lineage>
        <taxon>Bacteria</taxon>
        <taxon>Pseudomonadati</taxon>
        <taxon>Planctomycetota</taxon>
        <taxon>Planctomycetia</taxon>
        <taxon>Gemmatales</taxon>
        <taxon>Gemmataceae</taxon>
        <taxon>Fimbriiglobus</taxon>
    </lineage>
</organism>
<gene>
    <name evidence="1" type="ORF">FRUB_03662</name>
</gene>
<reference evidence="2" key="1">
    <citation type="submission" date="2017-06" db="EMBL/GenBank/DDBJ databases">
        <title>Genome analysis of Fimbriiglobus ruber SP5, the first member of the order Planctomycetales with confirmed chitinolytic capability.</title>
        <authorList>
            <person name="Ravin N.V."/>
            <person name="Rakitin A.L."/>
            <person name="Ivanova A.A."/>
            <person name="Beletsky A.V."/>
            <person name="Kulichevskaya I.S."/>
            <person name="Mardanov A.V."/>
            <person name="Dedysh S.N."/>
        </authorList>
    </citation>
    <scope>NUCLEOTIDE SEQUENCE [LARGE SCALE GENOMIC DNA]</scope>
    <source>
        <strain evidence="2">SP5</strain>
    </source>
</reference>
<proteinExistence type="predicted"/>